<protein>
    <submittedName>
        <fullName evidence="3">Fatty acid-binding protein</fullName>
    </submittedName>
</protein>
<gene>
    <name evidence="3" type="ORF">CSLFYP84_00081</name>
</gene>
<name>A0A6N2Y9C1_CLOSY</name>
<organism evidence="3">
    <name type="scientific">Clostridium symbiosum</name>
    <name type="common">Bacteroides symbiosus</name>
    <dbReference type="NCBI Taxonomy" id="1512"/>
    <lineage>
        <taxon>Bacteria</taxon>
        <taxon>Bacillati</taxon>
        <taxon>Bacillota</taxon>
        <taxon>Clostridia</taxon>
        <taxon>Lachnospirales</taxon>
        <taxon>Lachnospiraceae</taxon>
        <taxon>Otoolea</taxon>
    </lineage>
</organism>
<dbReference type="InterPro" id="IPR043168">
    <property type="entry name" value="DegV_C"/>
</dbReference>
<dbReference type="Gene3D" id="3.40.50.10170">
    <property type="match status" value="1"/>
</dbReference>
<evidence type="ECO:0000256" key="2">
    <source>
        <dbReference type="ARBA" id="ARBA00023121"/>
    </source>
</evidence>
<dbReference type="GO" id="GO:0008289">
    <property type="term" value="F:lipid binding"/>
    <property type="evidence" value="ECO:0007669"/>
    <property type="project" value="UniProtKB-KW"/>
</dbReference>
<reference evidence="3" key="1">
    <citation type="submission" date="2019-11" db="EMBL/GenBank/DDBJ databases">
        <authorList>
            <person name="Feng L."/>
        </authorList>
    </citation>
    <scope>NUCLEOTIDE SEQUENCE</scope>
    <source>
        <strain evidence="3">CsymbiosumLFYP84</strain>
    </source>
</reference>
<dbReference type="Pfam" id="PF02645">
    <property type="entry name" value="DegV"/>
    <property type="match status" value="1"/>
</dbReference>
<evidence type="ECO:0000313" key="3">
    <source>
        <dbReference type="EMBL" id="VYT63449.1"/>
    </source>
</evidence>
<comment type="function">
    <text evidence="1">May bind long-chain fatty acids, such as palmitate, and may play a role in lipid transport or fatty acid metabolism.</text>
</comment>
<dbReference type="AlphaFoldDB" id="A0A6N2Y9C1"/>
<sequence length="293" mass="32328">MENKMNDNRVPRERVAILIDSGCDVTEELIRQYNMKLLRLHVIYPEKDYSDDLDISPQTVYERFPGEIPHTSTPSPQEVKDMADELKREGYTHVLAFAISSGLSGTYNTMCSVLNEEEELTSFVLDTRNISFGSGVLAVWAAQKLEEGMPYEELVRLLPGKVQDSKILYYMDTLTYLQKGGRIGLVTSIVGNILNLKPIISCNCEGVYYTVAKIRGSKQGMTKLLAEAKDFAGDGPVWFSLLNGNAAAASNEMLKRITEALPEGKHLLSKQIAASLAVHTGPGLLGIGILKNP</sequence>
<dbReference type="RefSeq" id="WP_021640609.1">
    <property type="nucleotide sequence ID" value="NZ_CACRUA010000001.1"/>
</dbReference>
<proteinExistence type="predicted"/>
<dbReference type="PANTHER" id="PTHR33434">
    <property type="entry name" value="DEGV DOMAIN-CONTAINING PROTEIN DR_1986-RELATED"/>
    <property type="match status" value="1"/>
</dbReference>
<accession>A0A6N2Y9C1</accession>
<keyword evidence="2" id="KW-0446">Lipid-binding</keyword>
<dbReference type="NCBIfam" id="TIGR00762">
    <property type="entry name" value="DegV"/>
    <property type="match status" value="1"/>
</dbReference>
<evidence type="ECO:0000256" key="1">
    <source>
        <dbReference type="ARBA" id="ARBA00003238"/>
    </source>
</evidence>
<dbReference type="InterPro" id="IPR003797">
    <property type="entry name" value="DegV"/>
</dbReference>
<dbReference type="PANTHER" id="PTHR33434:SF3">
    <property type="entry name" value="DEGV DOMAIN-CONTAINING PROTEIN YITS"/>
    <property type="match status" value="1"/>
</dbReference>
<dbReference type="InterPro" id="IPR050270">
    <property type="entry name" value="DegV_domain_contain"/>
</dbReference>
<dbReference type="Gene3D" id="3.30.1180.10">
    <property type="match status" value="1"/>
</dbReference>
<dbReference type="EMBL" id="CACRUA010000001">
    <property type="protein sequence ID" value="VYT63449.1"/>
    <property type="molecule type" value="Genomic_DNA"/>
</dbReference>
<dbReference type="SUPFAM" id="SSF82549">
    <property type="entry name" value="DAK1/DegV-like"/>
    <property type="match status" value="1"/>
</dbReference>
<dbReference type="PROSITE" id="PS51482">
    <property type="entry name" value="DEGV"/>
    <property type="match status" value="1"/>
</dbReference>